<dbReference type="Proteomes" id="UP000737171">
    <property type="component" value="Unassembled WGS sequence"/>
</dbReference>
<accession>A0ABX2EQ55</accession>
<keyword evidence="3" id="KW-1185">Reference proteome</keyword>
<protein>
    <submittedName>
        <fullName evidence="2">Uncharacterized protein</fullName>
    </submittedName>
</protein>
<name>A0ABX2EQ55_9BURK</name>
<evidence type="ECO:0000313" key="3">
    <source>
        <dbReference type="Proteomes" id="UP000737171"/>
    </source>
</evidence>
<evidence type="ECO:0000256" key="1">
    <source>
        <dbReference type="SAM" id="Phobius"/>
    </source>
</evidence>
<keyword evidence="1" id="KW-1133">Transmembrane helix</keyword>
<sequence>MPNKPARRALADSALALIAAVAAITMFLPPMVYSTVESVPRTVALGLVIALALPLHWVLLGIGAHRMGRTVFGAIAAAVLLFPIGGAAALILLFWLLHEEPQALPAASR</sequence>
<proteinExistence type="predicted"/>
<dbReference type="RefSeq" id="WP_173130727.1">
    <property type="nucleotide sequence ID" value="NZ_JABRWJ010000009.1"/>
</dbReference>
<dbReference type="EMBL" id="JABRWJ010000009">
    <property type="protein sequence ID" value="NRF70832.1"/>
    <property type="molecule type" value="Genomic_DNA"/>
</dbReference>
<feature type="transmembrane region" description="Helical" evidence="1">
    <location>
        <begin position="71"/>
        <end position="97"/>
    </location>
</feature>
<reference evidence="2 3" key="1">
    <citation type="submission" date="2020-05" db="EMBL/GenBank/DDBJ databases">
        <title>Aquincola sp. isolate from soil.</title>
        <authorList>
            <person name="Han J."/>
            <person name="Kim D.-U."/>
        </authorList>
    </citation>
    <scope>NUCLEOTIDE SEQUENCE [LARGE SCALE GENOMIC DNA]</scope>
    <source>
        <strain evidence="2 3">S2</strain>
    </source>
</reference>
<gene>
    <name evidence="2" type="ORF">HLB44_27890</name>
</gene>
<comment type="caution">
    <text evidence="2">The sequence shown here is derived from an EMBL/GenBank/DDBJ whole genome shotgun (WGS) entry which is preliminary data.</text>
</comment>
<organism evidence="2 3">
    <name type="scientific">Pseudaquabacterium terrae</name>
    <dbReference type="NCBI Taxonomy" id="2732868"/>
    <lineage>
        <taxon>Bacteria</taxon>
        <taxon>Pseudomonadati</taxon>
        <taxon>Pseudomonadota</taxon>
        <taxon>Betaproteobacteria</taxon>
        <taxon>Burkholderiales</taxon>
        <taxon>Sphaerotilaceae</taxon>
        <taxon>Pseudaquabacterium</taxon>
    </lineage>
</organism>
<keyword evidence="1" id="KW-0472">Membrane</keyword>
<feature type="transmembrane region" description="Helical" evidence="1">
    <location>
        <begin position="44"/>
        <end position="64"/>
    </location>
</feature>
<evidence type="ECO:0000313" key="2">
    <source>
        <dbReference type="EMBL" id="NRF70832.1"/>
    </source>
</evidence>
<keyword evidence="1" id="KW-0812">Transmembrane</keyword>